<dbReference type="Pfam" id="PF00535">
    <property type="entry name" value="Glycos_transf_2"/>
    <property type="match status" value="1"/>
</dbReference>
<dbReference type="Proteomes" id="UP000799767">
    <property type="component" value="Unassembled WGS sequence"/>
</dbReference>
<dbReference type="PANTHER" id="PTHR43867">
    <property type="entry name" value="CELLULOSE SYNTHASE CATALYTIC SUBUNIT A [UDP-FORMING]"/>
    <property type="match status" value="1"/>
</dbReference>
<evidence type="ECO:0000256" key="8">
    <source>
        <dbReference type="SAM" id="Phobius"/>
    </source>
</evidence>
<feature type="transmembrane region" description="Helical" evidence="8">
    <location>
        <begin position="697"/>
        <end position="718"/>
    </location>
</feature>
<feature type="transmembrane region" description="Helical" evidence="8">
    <location>
        <begin position="826"/>
        <end position="844"/>
    </location>
</feature>
<evidence type="ECO:0000313" key="11">
    <source>
        <dbReference type="Proteomes" id="UP000799767"/>
    </source>
</evidence>
<organism evidence="10 11">
    <name type="scientific">Neohortaea acidophila</name>
    <dbReference type="NCBI Taxonomy" id="245834"/>
    <lineage>
        <taxon>Eukaryota</taxon>
        <taxon>Fungi</taxon>
        <taxon>Dikarya</taxon>
        <taxon>Ascomycota</taxon>
        <taxon>Pezizomycotina</taxon>
        <taxon>Dothideomycetes</taxon>
        <taxon>Dothideomycetidae</taxon>
        <taxon>Mycosphaerellales</taxon>
        <taxon>Teratosphaeriaceae</taxon>
        <taxon>Neohortaea</taxon>
    </lineage>
</organism>
<feature type="transmembrane region" description="Helical" evidence="8">
    <location>
        <begin position="395"/>
        <end position="420"/>
    </location>
</feature>
<comment type="subcellular location">
    <subcellularLocation>
        <location evidence="1">Membrane</location>
        <topology evidence="1">Multi-pass membrane protein</topology>
    </subcellularLocation>
</comment>
<dbReference type="InterPro" id="IPR029044">
    <property type="entry name" value="Nucleotide-diphossugar_trans"/>
</dbReference>
<evidence type="ECO:0000256" key="7">
    <source>
        <dbReference type="SAM" id="MobiDB-lite"/>
    </source>
</evidence>
<dbReference type="CDD" id="cd06421">
    <property type="entry name" value="CESA_CelA_like"/>
    <property type="match status" value="1"/>
</dbReference>
<sequence length="854" mass="95361">MPRPVDLALREGDYDNVLSASVQEDVKQDIVGPLKGEQQVPLAKVPSFSLWSRQSYSFLTRKSSSGTSSSGAPTPALTLSRAPSGYASETATPVDDSRDYFSTFKLSRKLSYALKQGEIPRTRSSVSTKSVPEEPASSSDDASSLELPSTGATPSTYEATDDSSIGVARSVDNISVDEASIRLARSVDFSVGVARSVGIAVDDAASEQGANVTVLPVPRIPEAALRSTSTPNLHQPTARPVLPQRQSLPTITDETTDVSFLAQLQSPELNLALRQPLAAFQPPRPRVQDIDDDIDIEMADGQHQRVVATADDEGVTPSDSASQDSNTSIWGRTKQMYIDTYCPTETPPLLLPTGPTDVEKVSYLKTNRIPLYAFGVFSFLSLSAGMWLFTVSTVYLYWFGAVVFLLQLYLIISYTVSICGKDYDYKKHQKMVEDNPINELTAPTVDIYLPCCKEPIEVLENTYKYVTELKWPAGKIKVFVLDDGAQDEVRDMAAKYNFEYIVRGDRPRLKKAGNLRWAFARTSGDFFAIFDADFCPRPDFLNEIMPIHMSKTDTAIVQTPQFFRTSDKQTWVEQGAGSVQELFYRVVQINRNRWGASICVGSNAVYRREALAEVGGTAEIGFSEDVHTGFYALTRGWKVRYLPLCLACGICPDTPKAFFSQQMRWCMGSTTLLTNMDFWRSSLSPVQKICYLSGMMYYSAVSLSIFLSPMPGLMMIWARPDYVHYYNLAFAFPSILYSLIALRLWAKSSYGLNVQHIMYIQSFAYLTAIKDRLFGRALAWVPSGDTKSHKNNKYRNMRILACCWMGTIFATLISGITYQILRGGLIWYDTIPLICLDTFNLYIAHRFLFWHGKI</sequence>
<dbReference type="GO" id="GO:0016020">
    <property type="term" value="C:membrane"/>
    <property type="evidence" value="ECO:0007669"/>
    <property type="project" value="UniProtKB-SubCell"/>
</dbReference>
<protein>
    <submittedName>
        <fullName evidence="10">Nucleotide-diphospho-sugar transferase</fullName>
    </submittedName>
</protein>
<dbReference type="InterPro" id="IPR001173">
    <property type="entry name" value="Glyco_trans_2-like"/>
</dbReference>
<feature type="compositionally biased region" description="Low complexity" evidence="7">
    <location>
        <begin position="133"/>
        <end position="149"/>
    </location>
</feature>
<evidence type="ECO:0000256" key="2">
    <source>
        <dbReference type="ARBA" id="ARBA00022676"/>
    </source>
</evidence>
<gene>
    <name evidence="10" type="ORF">BDY17DRAFT_301760</name>
</gene>
<dbReference type="SUPFAM" id="SSF53448">
    <property type="entry name" value="Nucleotide-diphospho-sugar transferases"/>
    <property type="match status" value="1"/>
</dbReference>
<feature type="transmembrane region" description="Helical" evidence="8">
    <location>
        <begin position="799"/>
        <end position="820"/>
    </location>
</feature>
<evidence type="ECO:0000256" key="5">
    <source>
        <dbReference type="ARBA" id="ARBA00022989"/>
    </source>
</evidence>
<dbReference type="InterPro" id="IPR050321">
    <property type="entry name" value="Glycosyltr_2/OpgH_subfam"/>
</dbReference>
<feature type="domain" description="Glycosyltransferase 2-like" evidence="9">
    <location>
        <begin position="447"/>
        <end position="614"/>
    </location>
</feature>
<evidence type="ECO:0000256" key="3">
    <source>
        <dbReference type="ARBA" id="ARBA00022679"/>
    </source>
</evidence>
<dbReference type="AlphaFoldDB" id="A0A6A6PLU0"/>
<dbReference type="EMBL" id="MU001639">
    <property type="protein sequence ID" value="KAF2480433.1"/>
    <property type="molecule type" value="Genomic_DNA"/>
</dbReference>
<feature type="compositionally biased region" description="Low complexity" evidence="7">
    <location>
        <begin position="63"/>
        <end position="76"/>
    </location>
</feature>
<evidence type="ECO:0000313" key="10">
    <source>
        <dbReference type="EMBL" id="KAF2480433.1"/>
    </source>
</evidence>
<keyword evidence="3 10" id="KW-0808">Transferase</keyword>
<feature type="transmembrane region" description="Helical" evidence="8">
    <location>
        <begin position="369"/>
        <end position="389"/>
    </location>
</feature>
<dbReference type="PANTHER" id="PTHR43867:SF2">
    <property type="entry name" value="CELLULOSE SYNTHASE CATALYTIC SUBUNIT A [UDP-FORMING]"/>
    <property type="match status" value="1"/>
</dbReference>
<keyword evidence="6 8" id="KW-0472">Membrane</keyword>
<dbReference type="GO" id="GO:0016757">
    <property type="term" value="F:glycosyltransferase activity"/>
    <property type="evidence" value="ECO:0007669"/>
    <property type="project" value="UniProtKB-KW"/>
</dbReference>
<proteinExistence type="predicted"/>
<dbReference type="OrthoDB" id="72851at2759"/>
<reference evidence="10" key="1">
    <citation type="journal article" date="2020" name="Stud. Mycol.">
        <title>101 Dothideomycetes genomes: a test case for predicting lifestyles and emergence of pathogens.</title>
        <authorList>
            <person name="Haridas S."/>
            <person name="Albert R."/>
            <person name="Binder M."/>
            <person name="Bloem J."/>
            <person name="Labutti K."/>
            <person name="Salamov A."/>
            <person name="Andreopoulos B."/>
            <person name="Baker S."/>
            <person name="Barry K."/>
            <person name="Bills G."/>
            <person name="Bluhm B."/>
            <person name="Cannon C."/>
            <person name="Castanera R."/>
            <person name="Culley D."/>
            <person name="Daum C."/>
            <person name="Ezra D."/>
            <person name="Gonzalez J."/>
            <person name="Henrissat B."/>
            <person name="Kuo A."/>
            <person name="Liang C."/>
            <person name="Lipzen A."/>
            <person name="Lutzoni F."/>
            <person name="Magnuson J."/>
            <person name="Mondo S."/>
            <person name="Nolan M."/>
            <person name="Ohm R."/>
            <person name="Pangilinan J."/>
            <person name="Park H.-J."/>
            <person name="Ramirez L."/>
            <person name="Alfaro M."/>
            <person name="Sun H."/>
            <person name="Tritt A."/>
            <person name="Yoshinaga Y."/>
            <person name="Zwiers L.-H."/>
            <person name="Turgeon B."/>
            <person name="Goodwin S."/>
            <person name="Spatafora J."/>
            <person name="Crous P."/>
            <person name="Grigoriev I."/>
        </authorList>
    </citation>
    <scope>NUCLEOTIDE SEQUENCE</scope>
    <source>
        <strain evidence="10">CBS 113389</strain>
    </source>
</reference>
<keyword evidence="2" id="KW-0328">Glycosyltransferase</keyword>
<feature type="region of interest" description="Disordered" evidence="7">
    <location>
        <begin position="60"/>
        <end position="93"/>
    </location>
</feature>
<dbReference type="RefSeq" id="XP_033587003.1">
    <property type="nucleotide sequence ID" value="XM_033734299.1"/>
</dbReference>
<evidence type="ECO:0000256" key="6">
    <source>
        <dbReference type="ARBA" id="ARBA00023136"/>
    </source>
</evidence>
<keyword evidence="11" id="KW-1185">Reference proteome</keyword>
<accession>A0A6A6PLU0</accession>
<feature type="transmembrane region" description="Helical" evidence="8">
    <location>
        <begin position="724"/>
        <end position="746"/>
    </location>
</feature>
<dbReference type="GeneID" id="54475301"/>
<evidence type="ECO:0000256" key="4">
    <source>
        <dbReference type="ARBA" id="ARBA00022692"/>
    </source>
</evidence>
<evidence type="ECO:0000259" key="9">
    <source>
        <dbReference type="Pfam" id="PF00535"/>
    </source>
</evidence>
<evidence type="ECO:0000256" key="1">
    <source>
        <dbReference type="ARBA" id="ARBA00004141"/>
    </source>
</evidence>
<name>A0A6A6PLU0_9PEZI</name>
<keyword evidence="4 8" id="KW-0812">Transmembrane</keyword>
<keyword evidence="5 8" id="KW-1133">Transmembrane helix</keyword>
<feature type="region of interest" description="Disordered" evidence="7">
    <location>
        <begin position="121"/>
        <end position="161"/>
    </location>
</feature>
<dbReference type="Gene3D" id="3.90.550.10">
    <property type="entry name" value="Spore Coat Polysaccharide Biosynthesis Protein SpsA, Chain A"/>
    <property type="match status" value="1"/>
</dbReference>